<accession>A0AAN9BDA0</accession>
<name>A0AAN9BDA0_9CAEN</name>
<evidence type="ECO:0000313" key="1">
    <source>
        <dbReference type="EMBL" id="KAK7103064.1"/>
    </source>
</evidence>
<reference evidence="1 2" key="1">
    <citation type="submission" date="2024-02" db="EMBL/GenBank/DDBJ databases">
        <title>Chromosome-scale genome assembly of the rough periwinkle Littorina saxatilis.</title>
        <authorList>
            <person name="De Jode A."/>
            <person name="Faria R."/>
            <person name="Formenti G."/>
            <person name="Sims Y."/>
            <person name="Smith T.P."/>
            <person name="Tracey A."/>
            <person name="Wood J.M.D."/>
            <person name="Zagrodzka Z.B."/>
            <person name="Johannesson K."/>
            <person name="Butlin R.K."/>
            <person name="Leder E.H."/>
        </authorList>
    </citation>
    <scope>NUCLEOTIDE SEQUENCE [LARGE SCALE GENOMIC DNA]</scope>
    <source>
        <strain evidence="1">Snail1</strain>
        <tissue evidence="1">Muscle</tissue>
    </source>
</reference>
<keyword evidence="2" id="KW-1185">Reference proteome</keyword>
<protein>
    <submittedName>
        <fullName evidence="1">Uncharacterized protein</fullName>
    </submittedName>
</protein>
<sequence>MIILRIAECGGWADRQKGVVSAYVLSVLLDRDFKLDMPRPCDVSVFMLPDQVNWTLAPNETHGKTTKKLFGWTASIAGLMNEAKKLGDFKIPDLDADYVFITWNLEMVNLLQKNSLARRVPWLDLKFSVAEIYNYVLRKLFKPVPDLRAKMIDLQRSRPQNTKLVCAQVRMGLSQHFDDEKQATFNTMDSLLVLWNFLRPYNDSANYRVFFASDNKDVRLETLNGSFDLLCF</sequence>
<dbReference type="AlphaFoldDB" id="A0AAN9BDA0"/>
<evidence type="ECO:0000313" key="2">
    <source>
        <dbReference type="Proteomes" id="UP001374579"/>
    </source>
</evidence>
<dbReference type="Proteomes" id="UP001374579">
    <property type="component" value="Unassembled WGS sequence"/>
</dbReference>
<gene>
    <name evidence="1" type="ORF">V1264_021192</name>
</gene>
<proteinExistence type="predicted"/>
<organism evidence="1 2">
    <name type="scientific">Littorina saxatilis</name>
    <dbReference type="NCBI Taxonomy" id="31220"/>
    <lineage>
        <taxon>Eukaryota</taxon>
        <taxon>Metazoa</taxon>
        <taxon>Spiralia</taxon>
        <taxon>Lophotrochozoa</taxon>
        <taxon>Mollusca</taxon>
        <taxon>Gastropoda</taxon>
        <taxon>Caenogastropoda</taxon>
        <taxon>Littorinimorpha</taxon>
        <taxon>Littorinoidea</taxon>
        <taxon>Littorinidae</taxon>
        <taxon>Littorina</taxon>
    </lineage>
</organism>
<dbReference type="EMBL" id="JBAMIC010000010">
    <property type="protein sequence ID" value="KAK7103064.1"/>
    <property type="molecule type" value="Genomic_DNA"/>
</dbReference>
<comment type="caution">
    <text evidence="1">The sequence shown here is derived from an EMBL/GenBank/DDBJ whole genome shotgun (WGS) entry which is preliminary data.</text>
</comment>